<dbReference type="Proteomes" id="UP001242732">
    <property type="component" value="Chromosome"/>
</dbReference>
<protein>
    <submittedName>
        <fullName evidence="1">Uncharacterized protein</fullName>
    </submittedName>
</protein>
<keyword evidence="2" id="KW-1185">Reference proteome</keyword>
<organism evidence="1 2">
    <name type="scientific">Paracidovorax citrulli</name>
    <name type="common">Acidovorax citrulli</name>
    <dbReference type="NCBI Taxonomy" id="80869"/>
    <lineage>
        <taxon>Bacteria</taxon>
        <taxon>Pseudomonadati</taxon>
        <taxon>Pseudomonadota</taxon>
        <taxon>Betaproteobacteria</taxon>
        <taxon>Burkholderiales</taxon>
        <taxon>Comamonadaceae</taxon>
        <taxon>Paracidovorax</taxon>
    </lineage>
</organism>
<dbReference type="GeneID" id="79791300"/>
<dbReference type="RefSeq" id="WP_011794808.1">
    <property type="nucleotide sequence ID" value="NZ_CP023687.1"/>
</dbReference>
<gene>
    <name evidence="1" type="ORF">QRO08_16380</name>
</gene>
<proteinExistence type="predicted"/>
<accession>A0ABY9AKD9</accession>
<sequence>MKSPTKGRPRLTFADLARVRCMVCDKDKTAEGARPFRAHHVCADCVRQVNQRAAARADAPAPPG</sequence>
<name>A0ABY9AKD9_PARCI</name>
<evidence type="ECO:0000313" key="2">
    <source>
        <dbReference type="Proteomes" id="UP001242732"/>
    </source>
</evidence>
<reference evidence="1 2" key="1">
    <citation type="submission" date="2023-06" db="EMBL/GenBank/DDBJ databases">
        <authorList>
            <person name="Ham H."/>
            <person name="Park D.S."/>
        </authorList>
    </citation>
    <scope>NUCLEOTIDE SEQUENCE [LARGE SCALE GENOMIC DNA]</scope>
    <source>
        <strain evidence="1 2">KACC 17005</strain>
    </source>
</reference>
<evidence type="ECO:0000313" key="1">
    <source>
        <dbReference type="EMBL" id="WIY47406.1"/>
    </source>
</evidence>
<dbReference type="EMBL" id="CP127363">
    <property type="protein sequence ID" value="WIY47406.1"/>
    <property type="molecule type" value="Genomic_DNA"/>
</dbReference>